<accession>A0ABV1H7Y3</accession>
<gene>
    <name evidence="2" type="ORF">WMO37_12370</name>
</gene>
<feature type="transmembrane region" description="Helical" evidence="1">
    <location>
        <begin position="73"/>
        <end position="95"/>
    </location>
</feature>
<evidence type="ECO:0000256" key="1">
    <source>
        <dbReference type="SAM" id="Phobius"/>
    </source>
</evidence>
<keyword evidence="1" id="KW-1133">Transmembrane helix</keyword>
<comment type="caution">
    <text evidence="2">The sequence shown here is derived from an EMBL/GenBank/DDBJ whole genome shotgun (WGS) entry which is preliminary data.</text>
</comment>
<dbReference type="Proteomes" id="UP001546774">
    <property type="component" value="Unassembled WGS sequence"/>
</dbReference>
<organism evidence="2 3">
    <name type="scientific">Lachnospira intestinalis</name>
    <dbReference type="NCBI Taxonomy" id="3133158"/>
    <lineage>
        <taxon>Bacteria</taxon>
        <taxon>Bacillati</taxon>
        <taxon>Bacillota</taxon>
        <taxon>Clostridia</taxon>
        <taxon>Lachnospirales</taxon>
        <taxon>Lachnospiraceae</taxon>
        <taxon>Lachnospira</taxon>
    </lineage>
</organism>
<proteinExistence type="predicted"/>
<keyword evidence="1" id="KW-0812">Transmembrane</keyword>
<keyword evidence="1" id="KW-0472">Membrane</keyword>
<sequence length="221" mass="25199">MNDVRAAFFVIRYMKTVIRYIVRSKVFTKKYGMVLSDYRQESKYAVPIKIKRKGKPQEEESMRNAKVKKSNKILAAITAAMLAVTIGGTGVTAFANNNSDTYECFSFSGENTSRSDFRRKDDTSSSWCNCYDSSNSEAGFYIQVYGTSEHNNTSGSYCGRRSYYFSEDTTWYMWNLVYETYGDCDYTAAYLIASPQGAIYDDFDCWWSPDNGSGITGDEQR</sequence>
<reference evidence="2" key="1">
    <citation type="submission" date="2024-03" db="EMBL/GenBank/DDBJ databases">
        <title>Human intestinal bacterial collection.</title>
        <authorList>
            <person name="Pauvert C."/>
            <person name="Hitch T.C.A."/>
            <person name="Clavel T."/>
        </authorList>
    </citation>
    <scope>NUCLEOTIDE SEQUENCE [LARGE SCALE GENOMIC DNA]</scope>
    <source>
        <strain evidence="2">CLA-AA-H89B</strain>
    </source>
</reference>
<dbReference type="EMBL" id="JBBMFS010000012">
    <property type="protein sequence ID" value="MEQ2555786.1"/>
    <property type="molecule type" value="Genomic_DNA"/>
</dbReference>
<name>A0ABV1H7Y3_9FIRM</name>
<evidence type="ECO:0000313" key="3">
    <source>
        <dbReference type="Proteomes" id="UP001546774"/>
    </source>
</evidence>
<evidence type="ECO:0000313" key="2">
    <source>
        <dbReference type="EMBL" id="MEQ2555786.1"/>
    </source>
</evidence>
<keyword evidence="3" id="KW-1185">Reference proteome</keyword>
<protein>
    <submittedName>
        <fullName evidence="2">Uncharacterized protein</fullName>
    </submittedName>
</protein>